<dbReference type="EMBL" id="JAAWWB010000024">
    <property type="protein sequence ID" value="KAG6752860.1"/>
    <property type="molecule type" value="Genomic_DNA"/>
</dbReference>
<keyword evidence="6" id="KW-0812">Transmembrane</keyword>
<protein>
    <recommendedName>
        <fullName evidence="9">Outer arm dynein light chain 1 protein</fullName>
    </recommendedName>
</protein>
<dbReference type="PROSITE" id="PS51450">
    <property type="entry name" value="LRR"/>
    <property type="match status" value="2"/>
</dbReference>
<feature type="transmembrane region" description="Helical" evidence="6">
    <location>
        <begin position="277"/>
        <end position="297"/>
    </location>
</feature>
<evidence type="ECO:0000256" key="6">
    <source>
        <dbReference type="SAM" id="Phobius"/>
    </source>
</evidence>
<keyword evidence="2" id="KW-0963">Cytoplasm</keyword>
<feature type="region of interest" description="Disordered" evidence="5">
    <location>
        <begin position="1"/>
        <end position="21"/>
    </location>
</feature>
<reference evidence="7" key="1">
    <citation type="journal article" date="2020" name="bioRxiv">
        <title>Hybrid origin of Populus tomentosa Carr. identified through genome sequencing and phylogenomic analysis.</title>
        <authorList>
            <person name="An X."/>
            <person name="Gao K."/>
            <person name="Chen Z."/>
            <person name="Li J."/>
            <person name="Yang X."/>
            <person name="Yang X."/>
            <person name="Zhou J."/>
            <person name="Guo T."/>
            <person name="Zhao T."/>
            <person name="Huang S."/>
            <person name="Miao D."/>
            <person name="Khan W.U."/>
            <person name="Rao P."/>
            <person name="Ye M."/>
            <person name="Lei B."/>
            <person name="Liao W."/>
            <person name="Wang J."/>
            <person name="Ji L."/>
            <person name="Li Y."/>
            <person name="Guo B."/>
            <person name="Mustafa N.S."/>
            <person name="Li S."/>
            <person name="Yun Q."/>
            <person name="Keller S.R."/>
            <person name="Mao J."/>
            <person name="Zhang R."/>
            <person name="Strauss S.H."/>
        </authorList>
    </citation>
    <scope>NUCLEOTIDE SEQUENCE</scope>
    <source>
        <strain evidence="7">GM15</strain>
        <tissue evidence="7">Leaf</tissue>
    </source>
</reference>
<dbReference type="Proteomes" id="UP000886885">
    <property type="component" value="Chromosome 12D"/>
</dbReference>
<keyword evidence="6" id="KW-0472">Membrane</keyword>
<dbReference type="FunFam" id="3.80.10.10:FF:000502">
    <property type="entry name" value="Predicted protein"/>
    <property type="match status" value="1"/>
</dbReference>
<evidence type="ECO:0000256" key="1">
    <source>
        <dbReference type="ARBA" id="ARBA00004496"/>
    </source>
</evidence>
<dbReference type="FunFam" id="3.80.10.10:FF:000801">
    <property type="entry name" value="Outer arm dynein light chain 1"/>
    <property type="match status" value="1"/>
</dbReference>
<evidence type="ECO:0000313" key="8">
    <source>
        <dbReference type="Proteomes" id="UP000886885"/>
    </source>
</evidence>
<gene>
    <name evidence="7" type="ORF">POTOM_042900</name>
</gene>
<keyword evidence="8" id="KW-1185">Reference proteome</keyword>
<evidence type="ECO:0000313" key="7">
    <source>
        <dbReference type="EMBL" id="KAG6752860.1"/>
    </source>
</evidence>
<evidence type="ECO:0000256" key="2">
    <source>
        <dbReference type="ARBA" id="ARBA00022490"/>
    </source>
</evidence>
<sequence length="1218" mass="137032">MPHRFSSNANRQTNNLPLPLPSQKNHDTHFSLLFNPSKTSFLSLNSLFLPLFIMAIVTGDRYLEKLVKFVEEQAGPLIDGTLVLKLNPAGLHYVNSRLESLHELENLLSGAPVDYLRAYVSDLGDHRALEQLRRILRLLTELKVVSVLPLPTRDPTPVCLVPFGRLRVLELRGCDLSTSAAKGLLELRHTLEKIVCHNSTDALRHVFASRIAEIKDSPQWSRLSFVSCACNRLVLMDESLQLLPAVETLDLSRNKFAKVDNLRKCTKLKHLDLGFNHLRSIAPFCIIIAILIVTLKLKLIDIGANNLARARGAVWNMIMWQVEFVVDLLGEVVVVEMSACEMNNRRMWLQVITCVVDKCGNMQSSGYFGQVWFQQMPNVSCHIVKLVLRNNALTTLHGLENLKSLEALDVSCNIISNFLELEFLASFPCLQNLWLEGNPLCGARWYRAQVFSYFVHPDAVKLDDREISTREFWKRQIIIASRQKQPASFGFYSPAKGDAHGVGIMNRKRGKVSRLASIANKEESMYFSSDQESPSCDYEIQSKEENAMSDDEAEIVDLINRVELMKKERSILWLREFKEWMDHESENIVDCSTYCGITLHHAKENHPINKSTQKDHCDSSRYSLDALQASGDETSTNLFESDSSFVDTGSYGGVALPGMGNMNLGQKHQKSYSNEGCDSMSMQGKSSHTDSSTVQGVHTILENGSISLLTAHSSPAYPRSPPHYEEDILHRRHNLVEEILQLPAESYSVASSDGNTSSSDDDLYELGPSSYEVDKSENGECLNPRAGGHLFSSLLKDQGHGIHHVRKEDNYLFDSQTSNSPKLLNSNCNDFSSGSHDIEIANFSNQEAYLLEKKKNKRKSRRRVISLLENVVGRIGRPEKSDGNEDTCGADLVEEQREIIVHGSGFHEIIDKKQLYTNSIATLDAANVTGFSDDFIEKYFNENVADSRINESIRSYICCDCVLEPESLCREREVVLLLSSEDKLYVLLIDVAFDGSGSILSLLGWYRVEDVREVLVGIGLQVVRVYIERGATYLFLTRSIEKSRQLLHILQVQVKLFEQQICRGSKLSIFQYSMVHIWHRQDEEDSWLPRSLFVSGGHVLLCVEDFKQFNSPSMDASSPPYFLLDSCCSISDVSELVIEAKESWFVTLALQNATKSFRLSSISQKDVKTTSNDNEASVSLTWKLKWFSKESLLNFVALLKAIHAAGAATAPLLVTHTS</sequence>
<dbReference type="Pfam" id="PF12799">
    <property type="entry name" value="LRR_4"/>
    <property type="match status" value="1"/>
</dbReference>
<evidence type="ECO:0000256" key="5">
    <source>
        <dbReference type="SAM" id="MobiDB-lite"/>
    </source>
</evidence>
<evidence type="ECO:0008006" key="9">
    <source>
        <dbReference type="Google" id="ProtNLM"/>
    </source>
</evidence>
<feature type="transmembrane region" description="Helical" evidence="6">
    <location>
        <begin position="41"/>
        <end position="59"/>
    </location>
</feature>
<name>A0A8X7YXH3_POPTO</name>
<dbReference type="AlphaFoldDB" id="A0A8X7YXH3"/>
<accession>A0A8X7YXH3</accession>
<proteinExistence type="predicted"/>
<keyword evidence="4" id="KW-0677">Repeat</keyword>
<feature type="region of interest" description="Disordered" evidence="5">
    <location>
        <begin position="668"/>
        <end position="691"/>
    </location>
</feature>
<keyword evidence="3" id="KW-0433">Leucine-rich repeat</keyword>
<evidence type="ECO:0000256" key="3">
    <source>
        <dbReference type="ARBA" id="ARBA00022614"/>
    </source>
</evidence>
<dbReference type="PANTHER" id="PTHR15454">
    <property type="entry name" value="NISCHARIN RELATED"/>
    <property type="match status" value="1"/>
</dbReference>
<dbReference type="GO" id="GO:0005737">
    <property type="term" value="C:cytoplasm"/>
    <property type="evidence" value="ECO:0007669"/>
    <property type="project" value="UniProtKB-SubCell"/>
</dbReference>
<dbReference type="InterPro" id="IPR025875">
    <property type="entry name" value="Leu-rich_rpt_4"/>
</dbReference>
<comment type="caution">
    <text evidence="7">The sequence shown here is derived from an EMBL/GenBank/DDBJ whole genome shotgun (WGS) entry which is preliminary data.</text>
</comment>
<organism evidence="7 8">
    <name type="scientific">Populus tomentosa</name>
    <name type="common">Chinese white poplar</name>
    <dbReference type="NCBI Taxonomy" id="118781"/>
    <lineage>
        <taxon>Eukaryota</taxon>
        <taxon>Viridiplantae</taxon>
        <taxon>Streptophyta</taxon>
        <taxon>Embryophyta</taxon>
        <taxon>Tracheophyta</taxon>
        <taxon>Spermatophyta</taxon>
        <taxon>Magnoliopsida</taxon>
        <taxon>eudicotyledons</taxon>
        <taxon>Gunneridae</taxon>
        <taxon>Pentapetalae</taxon>
        <taxon>rosids</taxon>
        <taxon>fabids</taxon>
        <taxon>Malpighiales</taxon>
        <taxon>Salicaceae</taxon>
        <taxon>Saliceae</taxon>
        <taxon>Populus</taxon>
    </lineage>
</organism>
<evidence type="ECO:0000256" key="4">
    <source>
        <dbReference type="ARBA" id="ARBA00022737"/>
    </source>
</evidence>
<dbReference type="OrthoDB" id="7451790at2759"/>
<dbReference type="PANTHER" id="PTHR15454:SF69">
    <property type="entry name" value="SERINE_THREONINE-PROTEIN KINASE 11-INTERACTING PROTEIN"/>
    <property type="match status" value="1"/>
</dbReference>
<dbReference type="InterPro" id="IPR001611">
    <property type="entry name" value="Leu-rich_rpt"/>
</dbReference>
<comment type="subcellular location">
    <subcellularLocation>
        <location evidence="1">Cytoplasm</location>
    </subcellularLocation>
</comment>
<feature type="compositionally biased region" description="Polar residues" evidence="5">
    <location>
        <begin position="1"/>
        <end position="16"/>
    </location>
</feature>
<keyword evidence="6" id="KW-1133">Transmembrane helix</keyword>